<dbReference type="Pfam" id="PF10134">
    <property type="entry name" value="RPA"/>
    <property type="match status" value="1"/>
</dbReference>
<accession>W4L3U8</accession>
<dbReference type="InterPro" id="IPR018777">
    <property type="entry name" value="Replication_initiator_prot_A"/>
</dbReference>
<proteinExistence type="predicted"/>
<sequence>PELEKQGDFFVPVVMCDLPIKDEVSLLDFAPYRLSPRSKTNTLYYKLNDAEITVAGSEAFGLAHTHDYDIVIHMISHLNAEMRAYERGLRPNLPPRSYRPYVWDMLRFLRRDDGKAQYLGMEESLERSQGTSISIKPLHNDSWRRKSQGFGLIDGWEVVSKTNSGLISSVEIGIPRWIYDGVVKERPSLLTFHPDFFLLRKPLGKTLYRLARKTAGEGESFYSMKDVHYRSGSTQPSNQFARDVRELLADTGFRILDYDFKVVGGNRGQRLEMEKVSTGEMKQRKLPLLKTSTYEKVKKVAPGCDVYGLEAEWRQWVQETDRPLPDNADAAFINFCKQKVRGNGSGRK</sequence>
<dbReference type="EMBL" id="AZHW01001533">
    <property type="protein sequence ID" value="ETW92325.1"/>
    <property type="molecule type" value="Genomic_DNA"/>
</dbReference>
<dbReference type="AlphaFoldDB" id="W4L3U8"/>
<gene>
    <name evidence="1" type="ORF">ETSY1_44150</name>
</gene>
<organism evidence="1 2">
    <name type="scientific">Entotheonella factor</name>
    <dbReference type="NCBI Taxonomy" id="1429438"/>
    <lineage>
        <taxon>Bacteria</taxon>
        <taxon>Pseudomonadati</taxon>
        <taxon>Nitrospinota/Tectimicrobiota group</taxon>
        <taxon>Candidatus Tectimicrobiota</taxon>
        <taxon>Candidatus Entotheonellia</taxon>
        <taxon>Candidatus Entotheonellales</taxon>
        <taxon>Candidatus Entotheonellaceae</taxon>
        <taxon>Candidatus Entotheonella</taxon>
    </lineage>
</organism>
<keyword evidence="2" id="KW-1185">Reference proteome</keyword>
<name>W4L3U8_ENTF1</name>
<comment type="caution">
    <text evidence="1">The sequence shown here is derived from an EMBL/GenBank/DDBJ whole genome shotgun (WGS) entry which is preliminary data.</text>
</comment>
<feature type="non-terminal residue" evidence="1">
    <location>
        <position position="1"/>
    </location>
</feature>
<evidence type="ECO:0000313" key="2">
    <source>
        <dbReference type="Proteomes" id="UP000019141"/>
    </source>
</evidence>
<protein>
    <submittedName>
        <fullName evidence="1">Uncharacterized protein</fullName>
    </submittedName>
</protein>
<reference evidence="1 2" key="1">
    <citation type="journal article" date="2014" name="Nature">
        <title>An environmental bacterial taxon with a large and distinct metabolic repertoire.</title>
        <authorList>
            <person name="Wilson M.C."/>
            <person name="Mori T."/>
            <person name="Ruckert C."/>
            <person name="Uria A.R."/>
            <person name="Helf M.J."/>
            <person name="Takada K."/>
            <person name="Gernert C."/>
            <person name="Steffens U.A."/>
            <person name="Heycke N."/>
            <person name="Schmitt S."/>
            <person name="Rinke C."/>
            <person name="Helfrich E.J."/>
            <person name="Brachmann A.O."/>
            <person name="Gurgui C."/>
            <person name="Wakimoto T."/>
            <person name="Kracht M."/>
            <person name="Crusemann M."/>
            <person name="Hentschel U."/>
            <person name="Abe I."/>
            <person name="Matsunaga S."/>
            <person name="Kalinowski J."/>
            <person name="Takeyama H."/>
            <person name="Piel J."/>
        </authorList>
    </citation>
    <scope>NUCLEOTIDE SEQUENCE [LARGE SCALE GENOMIC DNA]</scope>
    <source>
        <strain evidence="2">TSY1</strain>
    </source>
</reference>
<dbReference type="Proteomes" id="UP000019141">
    <property type="component" value="Unassembled WGS sequence"/>
</dbReference>
<dbReference type="HOGENOM" id="CLU_795707_0_0_7"/>
<evidence type="ECO:0000313" key="1">
    <source>
        <dbReference type="EMBL" id="ETW92325.1"/>
    </source>
</evidence>